<dbReference type="RefSeq" id="XP_017769124.1">
    <property type="nucleotide sequence ID" value="XM_017913635.1"/>
</dbReference>
<evidence type="ECO:0000256" key="2">
    <source>
        <dbReference type="ARBA" id="ARBA00005525"/>
    </source>
</evidence>
<dbReference type="HAMAP" id="MF_01925">
    <property type="entry name" value="P5C_reductase"/>
    <property type="match status" value="1"/>
</dbReference>
<dbReference type="InterPro" id="IPR000304">
    <property type="entry name" value="Pyrroline-COOH_reductase"/>
</dbReference>
<comment type="pathway">
    <text evidence="1">Amino-acid biosynthesis; L-proline biosynthesis; L-proline from L-glutamate 5-semialdehyde: step 1/1.</text>
</comment>
<dbReference type="EC" id="1.5.1.2" evidence="3"/>
<accession>A0ABM1M3H4</accession>
<dbReference type="InterPro" id="IPR008927">
    <property type="entry name" value="6-PGluconate_DH-like_C_sf"/>
</dbReference>
<keyword evidence="7" id="KW-1185">Reference proteome</keyword>
<evidence type="ECO:0000313" key="8">
    <source>
        <dbReference type="RefSeq" id="XP_017769124.1"/>
    </source>
</evidence>
<feature type="domain" description="Pyrroline-5-carboxylate reductase catalytic N-terminal" evidence="5">
    <location>
        <begin position="39"/>
        <end position="137"/>
    </location>
</feature>
<dbReference type="Gene3D" id="3.40.50.720">
    <property type="entry name" value="NAD(P)-binding Rossmann-like Domain"/>
    <property type="match status" value="1"/>
</dbReference>
<evidence type="ECO:0000259" key="5">
    <source>
        <dbReference type="Pfam" id="PF03807"/>
    </source>
</evidence>
<dbReference type="Pfam" id="PF03807">
    <property type="entry name" value="F420_oxidored"/>
    <property type="match status" value="1"/>
</dbReference>
<evidence type="ECO:0000256" key="3">
    <source>
        <dbReference type="ARBA" id="ARBA00012855"/>
    </source>
</evidence>
<dbReference type="PANTHER" id="PTHR11645">
    <property type="entry name" value="PYRROLINE-5-CARBOXYLATE REDUCTASE"/>
    <property type="match status" value="1"/>
</dbReference>
<keyword evidence="4" id="KW-0641">Proline biosynthesis</keyword>
<reference evidence="8" key="1">
    <citation type="submission" date="2025-08" db="UniProtKB">
        <authorList>
            <consortium name="RefSeq"/>
        </authorList>
    </citation>
    <scope>IDENTIFICATION</scope>
    <source>
        <tissue evidence="8">Whole Larva</tissue>
    </source>
</reference>
<dbReference type="PIRSF" id="PIRSF000193">
    <property type="entry name" value="Pyrrol-5-carb_rd"/>
    <property type="match status" value="1"/>
</dbReference>
<gene>
    <name evidence="8" type="primary">LOC108557194</name>
</gene>
<proteinExistence type="inferred from homology"/>
<dbReference type="InterPro" id="IPR029036">
    <property type="entry name" value="P5CR_dimer"/>
</dbReference>
<evidence type="ECO:0000259" key="6">
    <source>
        <dbReference type="Pfam" id="PF14748"/>
    </source>
</evidence>
<organism evidence="7 8">
    <name type="scientific">Nicrophorus vespilloides</name>
    <name type="common">Boreal carrion beetle</name>
    <dbReference type="NCBI Taxonomy" id="110193"/>
    <lineage>
        <taxon>Eukaryota</taxon>
        <taxon>Metazoa</taxon>
        <taxon>Ecdysozoa</taxon>
        <taxon>Arthropoda</taxon>
        <taxon>Hexapoda</taxon>
        <taxon>Insecta</taxon>
        <taxon>Pterygota</taxon>
        <taxon>Neoptera</taxon>
        <taxon>Endopterygota</taxon>
        <taxon>Coleoptera</taxon>
        <taxon>Polyphaga</taxon>
        <taxon>Staphyliniformia</taxon>
        <taxon>Silphidae</taxon>
        <taxon>Nicrophorinae</taxon>
        <taxon>Nicrophorus</taxon>
    </lineage>
</organism>
<evidence type="ECO:0000256" key="4">
    <source>
        <dbReference type="ARBA" id="ARBA00022650"/>
    </source>
</evidence>
<dbReference type="InterPro" id="IPR028939">
    <property type="entry name" value="P5C_Rdtase_cat_N"/>
</dbReference>
<evidence type="ECO:0000313" key="7">
    <source>
        <dbReference type="Proteomes" id="UP000695000"/>
    </source>
</evidence>
<dbReference type="NCBIfam" id="TIGR00112">
    <property type="entry name" value="proC"/>
    <property type="match status" value="1"/>
</dbReference>
<sequence>MLKLMKRPHLILSCRTFYVTPKNNCEDEPIERLSCVEEKIGFIGDGNMAKAIFKGIVNKCLIQPNQVNVSSPYIKNLDVWKEMGACVSTDNAEIMEISDVVFLAVKPHILPEAIKNIEKSPHAANIKNKLFLSILAGYKISKLEKMLSCFEGARVVRLMPNTPMMVGAGCTAFCPGHGVTEHDLMIVRAILEATGICHRVPENIINAVGALSGGGPAFVYLMIEALSDGGVRMGMHRAMASKFAAQTVMGAAKMVLETNKHTGQLKDEVCSAGGTTIAGMHELERGRVRGSIMNAVEASAKRADQLGGQ</sequence>
<dbReference type="SUPFAM" id="SSF48179">
    <property type="entry name" value="6-phosphogluconate dehydrogenase C-terminal domain-like"/>
    <property type="match status" value="1"/>
</dbReference>
<dbReference type="Gene3D" id="1.10.3730.10">
    <property type="entry name" value="ProC C-terminal domain-like"/>
    <property type="match status" value="1"/>
</dbReference>
<keyword evidence="4" id="KW-0028">Amino-acid biosynthesis</keyword>
<protein>
    <recommendedName>
        <fullName evidence="3">pyrroline-5-carboxylate reductase</fullName>
        <ecNumber evidence="3">1.5.1.2</ecNumber>
    </recommendedName>
</protein>
<name>A0ABM1M3H4_NICVS</name>
<dbReference type="GeneID" id="108557194"/>
<feature type="domain" description="Pyrroline-5-carboxylate reductase dimerisation" evidence="6">
    <location>
        <begin position="202"/>
        <end position="306"/>
    </location>
</feature>
<comment type="similarity">
    <text evidence="2">Belongs to the pyrroline-5-carboxylate reductase family.</text>
</comment>
<dbReference type="InterPro" id="IPR036291">
    <property type="entry name" value="NAD(P)-bd_dom_sf"/>
</dbReference>
<dbReference type="Proteomes" id="UP000695000">
    <property type="component" value="Unplaced"/>
</dbReference>
<evidence type="ECO:0000256" key="1">
    <source>
        <dbReference type="ARBA" id="ARBA00005205"/>
    </source>
</evidence>
<dbReference type="Pfam" id="PF14748">
    <property type="entry name" value="P5CR_dimer"/>
    <property type="match status" value="1"/>
</dbReference>
<dbReference type="SUPFAM" id="SSF51735">
    <property type="entry name" value="NAD(P)-binding Rossmann-fold domains"/>
    <property type="match status" value="1"/>
</dbReference>
<dbReference type="PANTHER" id="PTHR11645:SF69">
    <property type="entry name" value="PYRROLINE-5-CARBOXYLATE REDUCTASE"/>
    <property type="match status" value="1"/>
</dbReference>